<dbReference type="AlphaFoldDB" id="A0AAD9E387"/>
<gene>
    <name evidence="2" type="ORF">P4O66_020919</name>
</gene>
<evidence type="ECO:0000313" key="2">
    <source>
        <dbReference type="EMBL" id="KAK1803491.1"/>
    </source>
</evidence>
<evidence type="ECO:0000313" key="3">
    <source>
        <dbReference type="Proteomes" id="UP001239994"/>
    </source>
</evidence>
<feature type="region of interest" description="Disordered" evidence="1">
    <location>
        <begin position="258"/>
        <end position="287"/>
    </location>
</feature>
<sequence length="287" mass="32019">MKNPEWRFSGLLNAESASAYTKSFPLPVRHEVMFSQQCSGVQSSREHSDGVRLPPPRTGRKPPPPPPISPYITPDPCGVTARKSAAASTPPLVPRSSARPEKRGRDSDSCRRSHEAWLQKRRSCEFPVTLAVALVKRSNREVCTVESVRRPAASAFPREKVLNGEDKRFKRAVFHYAPQVYAAGKEVGGGIQECHNGWPDREALSTHSRRETAAGMLALELQKIRGKKSNWFSKKEQQTYARRSDMCWTERGWVGLQSLTQERPGGERISSHDSSPSISSRSPTSRS</sequence>
<dbReference type="EMBL" id="JAROKS010000005">
    <property type="protein sequence ID" value="KAK1803491.1"/>
    <property type="molecule type" value="Genomic_DNA"/>
</dbReference>
<comment type="caution">
    <text evidence="2">The sequence shown here is derived from an EMBL/GenBank/DDBJ whole genome shotgun (WGS) entry which is preliminary data.</text>
</comment>
<feature type="compositionally biased region" description="Pro residues" evidence="1">
    <location>
        <begin position="53"/>
        <end position="69"/>
    </location>
</feature>
<name>A0AAD9E387_9TELE</name>
<feature type="region of interest" description="Disordered" evidence="1">
    <location>
        <begin position="37"/>
        <end position="111"/>
    </location>
</feature>
<feature type="compositionally biased region" description="Low complexity" evidence="1">
    <location>
        <begin position="272"/>
        <end position="287"/>
    </location>
</feature>
<proteinExistence type="predicted"/>
<organism evidence="2 3">
    <name type="scientific">Electrophorus voltai</name>
    <dbReference type="NCBI Taxonomy" id="2609070"/>
    <lineage>
        <taxon>Eukaryota</taxon>
        <taxon>Metazoa</taxon>
        <taxon>Chordata</taxon>
        <taxon>Craniata</taxon>
        <taxon>Vertebrata</taxon>
        <taxon>Euteleostomi</taxon>
        <taxon>Actinopterygii</taxon>
        <taxon>Neopterygii</taxon>
        <taxon>Teleostei</taxon>
        <taxon>Ostariophysi</taxon>
        <taxon>Gymnotiformes</taxon>
        <taxon>Gymnotoidei</taxon>
        <taxon>Gymnotidae</taxon>
        <taxon>Electrophorus</taxon>
    </lineage>
</organism>
<protein>
    <submittedName>
        <fullName evidence="2">Uncharacterized protein</fullName>
    </submittedName>
</protein>
<keyword evidence="3" id="KW-1185">Reference proteome</keyword>
<feature type="compositionally biased region" description="Basic and acidic residues" evidence="1">
    <location>
        <begin position="98"/>
        <end position="111"/>
    </location>
</feature>
<accession>A0AAD9E387</accession>
<reference evidence="2" key="1">
    <citation type="submission" date="2023-03" db="EMBL/GenBank/DDBJ databases">
        <title>Electrophorus voltai genome.</title>
        <authorList>
            <person name="Bian C."/>
        </authorList>
    </citation>
    <scope>NUCLEOTIDE SEQUENCE</scope>
    <source>
        <strain evidence="2">CB-2022</strain>
        <tissue evidence="2">Muscle</tissue>
    </source>
</reference>
<evidence type="ECO:0000256" key="1">
    <source>
        <dbReference type="SAM" id="MobiDB-lite"/>
    </source>
</evidence>
<dbReference type="Proteomes" id="UP001239994">
    <property type="component" value="Unassembled WGS sequence"/>
</dbReference>